<organism evidence="3 4">
    <name type="scientific">Vanrija humicola</name>
    <name type="common">Yeast</name>
    <name type="synonym">Cryptococcus humicola</name>
    <dbReference type="NCBI Taxonomy" id="5417"/>
    <lineage>
        <taxon>Eukaryota</taxon>
        <taxon>Fungi</taxon>
        <taxon>Dikarya</taxon>
        <taxon>Basidiomycota</taxon>
        <taxon>Agaricomycotina</taxon>
        <taxon>Tremellomycetes</taxon>
        <taxon>Trichosporonales</taxon>
        <taxon>Trichosporonaceae</taxon>
        <taxon>Vanrija</taxon>
    </lineage>
</organism>
<accession>A0A7D8Z747</accession>
<protein>
    <recommendedName>
        <fullName evidence="2">G-patch domain-containing protein</fullName>
    </recommendedName>
</protein>
<dbReference type="AlphaFoldDB" id="A0A7D8Z747"/>
<reference evidence="3 4" key="1">
    <citation type="journal article" date="2019" name="PLoS Genet.">
        <title>Convergent evolution of linked mating-type loci in basidiomycete fungi.</title>
        <authorList>
            <person name="Sun S."/>
            <person name="Coelho M.A."/>
            <person name="Heitman J."/>
            <person name="Nowrousian M."/>
        </authorList>
    </citation>
    <scope>NUCLEOTIDE SEQUENCE [LARGE SCALE GENOMIC DNA]</scope>
    <source>
        <strain evidence="3 4">CBS 4282</strain>
    </source>
</reference>
<evidence type="ECO:0000313" key="4">
    <source>
        <dbReference type="Proteomes" id="UP000473826"/>
    </source>
</evidence>
<feature type="region of interest" description="Disordered" evidence="1">
    <location>
        <begin position="139"/>
        <end position="197"/>
    </location>
</feature>
<dbReference type="InterPro" id="IPR025239">
    <property type="entry name" value="DUF4187"/>
</dbReference>
<dbReference type="Pfam" id="PF13821">
    <property type="entry name" value="DUF4187"/>
    <property type="match status" value="1"/>
</dbReference>
<dbReference type="InterPro" id="IPR039249">
    <property type="entry name" value="GPATCH11"/>
</dbReference>
<dbReference type="GO" id="GO:0003676">
    <property type="term" value="F:nucleic acid binding"/>
    <property type="evidence" value="ECO:0007669"/>
    <property type="project" value="InterPro"/>
</dbReference>
<evidence type="ECO:0000313" key="3">
    <source>
        <dbReference type="EMBL" id="TXT15802.1"/>
    </source>
</evidence>
<sequence>MSDSEDDFMSDKFLVEAPTTSKTYTQRRSAAALKAERKVRADNAAPRRQVEAERRHAGLNTSLFDAPAEGSGSGQAKAVGLMMKMGWKVGEGLGRRRSASPEGPEGSRGAAGGGGAYDDDAPRGGIAARAEPIRISMWAGRKGLSARSPSPPPLDPRRNNPDYLPPERHAALAADGEVFRGRRGEDAAAKKAERDAGKARALLQELDEAKGVKFHPLWAQPANPAALPRPLLRLLYPDDVTPSRSPSPELEEVALPAPVATTRAKNMSAAERLRAQMRRDMLSELGGSDDGDVKFGVPRAAEEDEAKPAPADTDDKTDWASLVSGTKRVLSLSPAEHLAFLVSQLRTEHLFCFWCGSRYASFEEMDGPGGCPGEDEDDH</sequence>
<comment type="caution">
    <text evidence="3">The sequence shown here is derived from an EMBL/GenBank/DDBJ whole genome shotgun (WGS) entry which is preliminary data.</text>
</comment>
<feature type="compositionally biased region" description="Basic and acidic residues" evidence="1">
    <location>
        <begin position="155"/>
        <end position="170"/>
    </location>
</feature>
<evidence type="ECO:0000259" key="2">
    <source>
        <dbReference type="PROSITE" id="PS50174"/>
    </source>
</evidence>
<evidence type="ECO:0000256" key="1">
    <source>
        <dbReference type="SAM" id="MobiDB-lite"/>
    </source>
</evidence>
<dbReference type="Proteomes" id="UP000473826">
    <property type="component" value="Unassembled WGS sequence"/>
</dbReference>
<feature type="region of interest" description="Disordered" evidence="1">
    <location>
        <begin position="17"/>
        <end position="75"/>
    </location>
</feature>
<keyword evidence="4" id="KW-1185">Reference proteome</keyword>
<feature type="compositionally biased region" description="Polar residues" evidence="1">
    <location>
        <begin position="18"/>
        <end position="28"/>
    </location>
</feature>
<feature type="domain" description="G-patch" evidence="2">
    <location>
        <begin position="74"/>
        <end position="131"/>
    </location>
</feature>
<gene>
    <name evidence="3" type="ORF">VHUM_00305</name>
</gene>
<dbReference type="GO" id="GO:0000776">
    <property type="term" value="C:kinetochore"/>
    <property type="evidence" value="ECO:0007669"/>
    <property type="project" value="TreeGrafter"/>
</dbReference>
<feature type="compositionally biased region" description="Basic and acidic residues" evidence="1">
    <location>
        <begin position="177"/>
        <end position="197"/>
    </location>
</feature>
<proteinExistence type="predicted"/>
<dbReference type="EMBL" id="QKWK01000001">
    <property type="protein sequence ID" value="TXT15802.1"/>
    <property type="molecule type" value="Genomic_DNA"/>
</dbReference>
<dbReference type="OrthoDB" id="786951at2759"/>
<dbReference type="SMART" id="SM01173">
    <property type="entry name" value="DUF4187"/>
    <property type="match status" value="1"/>
</dbReference>
<feature type="region of interest" description="Disordered" evidence="1">
    <location>
        <begin position="92"/>
        <end position="125"/>
    </location>
</feature>
<name>A0A7D8Z747_VANHU</name>
<dbReference type="Pfam" id="PF01585">
    <property type="entry name" value="G-patch"/>
    <property type="match status" value="1"/>
</dbReference>
<dbReference type="PANTHER" id="PTHR21032">
    <property type="entry name" value="G PATCH DOMAIN-CONTAINING PROTEIN 11"/>
    <property type="match status" value="1"/>
</dbReference>
<dbReference type="PROSITE" id="PS50174">
    <property type="entry name" value="G_PATCH"/>
    <property type="match status" value="1"/>
</dbReference>
<dbReference type="PANTHER" id="PTHR21032:SF0">
    <property type="entry name" value="G PATCH DOMAIN-CONTAINING PROTEIN 11"/>
    <property type="match status" value="1"/>
</dbReference>
<dbReference type="InterPro" id="IPR000467">
    <property type="entry name" value="G_patch_dom"/>
</dbReference>